<evidence type="ECO:0000313" key="6">
    <source>
        <dbReference type="Proteomes" id="UP000019681"/>
    </source>
</evidence>
<evidence type="ECO:0000256" key="1">
    <source>
        <dbReference type="ARBA" id="ARBA00023015"/>
    </source>
</evidence>
<evidence type="ECO:0000256" key="3">
    <source>
        <dbReference type="ARBA" id="ARBA00023163"/>
    </source>
</evidence>
<dbReference type="InterPro" id="IPR036390">
    <property type="entry name" value="WH_DNA-bd_sf"/>
</dbReference>
<evidence type="ECO:0000313" key="5">
    <source>
        <dbReference type="EMBL" id="EYE87961.1"/>
    </source>
</evidence>
<dbReference type="GO" id="GO:0003700">
    <property type="term" value="F:DNA-binding transcription factor activity"/>
    <property type="evidence" value="ECO:0007669"/>
    <property type="project" value="InterPro"/>
</dbReference>
<dbReference type="AlphaFoldDB" id="A0A017RTN4"/>
<dbReference type="InterPro" id="IPR011991">
    <property type="entry name" value="ArsR-like_HTH"/>
</dbReference>
<dbReference type="SMART" id="SM00418">
    <property type="entry name" value="HTH_ARSR"/>
    <property type="match status" value="1"/>
</dbReference>
<dbReference type="CDD" id="cd00090">
    <property type="entry name" value="HTH_ARSR"/>
    <property type="match status" value="1"/>
</dbReference>
<keyword evidence="2" id="KW-0238">DNA-binding</keyword>
<keyword evidence="3" id="KW-0804">Transcription</keyword>
<dbReference type="Proteomes" id="UP000019681">
    <property type="component" value="Unassembled WGS sequence"/>
</dbReference>
<dbReference type="PRINTS" id="PR00778">
    <property type="entry name" value="HTHARSR"/>
</dbReference>
<sequence>MTQEELSVRVFKALGHPIRYKIVKFLLDEPKCVCKLNENVDFSQSNLSQHLKILKNAGILTSEKIGLNIFYKISSEDIANLLRISDEFVMNLVKKMNENIDNI</sequence>
<dbReference type="InterPro" id="IPR001845">
    <property type="entry name" value="HTH_ArsR_DNA-bd_dom"/>
</dbReference>
<organism evidence="5 6">
    <name type="scientific">Fervidicella metallireducens AeB</name>
    <dbReference type="NCBI Taxonomy" id="1403537"/>
    <lineage>
        <taxon>Bacteria</taxon>
        <taxon>Bacillati</taxon>
        <taxon>Bacillota</taxon>
        <taxon>Clostridia</taxon>
        <taxon>Eubacteriales</taxon>
        <taxon>Clostridiaceae</taxon>
        <taxon>Fervidicella</taxon>
    </lineage>
</organism>
<reference evidence="5 6" key="1">
    <citation type="journal article" date="2014" name="Genome Announc.">
        <title>Draft Genome Sequence of Fervidicella metallireducens Strain AeBT, an Iron-Reducing Thermoanaerobe from the Great Artesian Basin.</title>
        <authorList>
            <person name="Patel B.K."/>
        </authorList>
    </citation>
    <scope>NUCLEOTIDE SEQUENCE [LARGE SCALE GENOMIC DNA]</scope>
    <source>
        <strain evidence="5 6">AeB</strain>
    </source>
</reference>
<dbReference type="NCBIfam" id="NF033788">
    <property type="entry name" value="HTH_metalloreg"/>
    <property type="match status" value="1"/>
</dbReference>
<dbReference type="STRING" id="1403537.Q428_10330"/>
<dbReference type="InterPro" id="IPR051081">
    <property type="entry name" value="HTH_MetalResp_TranReg"/>
</dbReference>
<dbReference type="PANTHER" id="PTHR33154:SF36">
    <property type="entry name" value="TRANSCRIPTIONAL REGULATOR"/>
    <property type="match status" value="1"/>
</dbReference>
<dbReference type="PANTHER" id="PTHR33154">
    <property type="entry name" value="TRANSCRIPTIONAL REGULATOR, ARSR FAMILY"/>
    <property type="match status" value="1"/>
</dbReference>
<proteinExistence type="predicted"/>
<dbReference type="GO" id="GO:0003677">
    <property type="term" value="F:DNA binding"/>
    <property type="evidence" value="ECO:0007669"/>
    <property type="project" value="UniProtKB-KW"/>
</dbReference>
<comment type="caution">
    <text evidence="5">The sequence shown here is derived from an EMBL/GenBank/DDBJ whole genome shotgun (WGS) entry which is preliminary data.</text>
</comment>
<keyword evidence="1" id="KW-0805">Transcription regulation</keyword>
<dbReference type="SUPFAM" id="SSF46785">
    <property type="entry name" value="Winged helix' DNA-binding domain"/>
    <property type="match status" value="1"/>
</dbReference>
<feature type="domain" description="HTH arsR-type" evidence="4">
    <location>
        <begin position="1"/>
        <end position="93"/>
    </location>
</feature>
<dbReference type="PROSITE" id="PS50987">
    <property type="entry name" value="HTH_ARSR_2"/>
    <property type="match status" value="1"/>
</dbReference>
<accession>A0A017RTN4</accession>
<evidence type="ECO:0000256" key="2">
    <source>
        <dbReference type="ARBA" id="ARBA00023125"/>
    </source>
</evidence>
<dbReference type="InterPro" id="IPR036388">
    <property type="entry name" value="WH-like_DNA-bd_sf"/>
</dbReference>
<name>A0A017RTN4_9CLOT</name>
<gene>
    <name evidence="5" type="ORF">Q428_10330</name>
</gene>
<protein>
    <submittedName>
        <fullName evidence="5">Transcriptional regulator</fullName>
    </submittedName>
</protein>
<dbReference type="RefSeq" id="WP_035380490.1">
    <property type="nucleotide sequence ID" value="NZ_AZQP01000032.1"/>
</dbReference>
<dbReference type="Pfam" id="PF01022">
    <property type="entry name" value="HTH_5"/>
    <property type="match status" value="1"/>
</dbReference>
<evidence type="ECO:0000259" key="4">
    <source>
        <dbReference type="PROSITE" id="PS50987"/>
    </source>
</evidence>
<dbReference type="EMBL" id="AZQP01000032">
    <property type="protein sequence ID" value="EYE87961.1"/>
    <property type="molecule type" value="Genomic_DNA"/>
</dbReference>
<keyword evidence="6" id="KW-1185">Reference proteome</keyword>
<dbReference type="OrthoDB" id="9798835at2"/>
<dbReference type="Gene3D" id="1.10.10.10">
    <property type="entry name" value="Winged helix-like DNA-binding domain superfamily/Winged helix DNA-binding domain"/>
    <property type="match status" value="1"/>
</dbReference>